<sequence>MTIANSISTPTPTPTREKSNKSWFFNWFSHWTANHKSDSNSSSSSKSNHRRYKNEDDNDSINSNEYNQRRKQSDATNEIMILEPNDKLSIYRVEENHSSTTFDKNNDPLGSTPTIQQQRHISFPQHQPPHRYYNISLTTTTSPSTPTSERRNSQQTTASSVLSDDQFSCSSGHRRNSNDRSILRELWSKARKHHPHYPKFHWPHRRHHHHHHRHRHHRHRIYDNDNVPNSIGSTPPGRHSYDGGERHSIINIKSSSSGGGGGSSGIPINATTTNSATAYEVQNMASSYQDQHLLFSPQPSPRQRKRHSITSLVSGDRISLSSRPASLFRSQPGSPVFAALLKDGQLYDEEEDDDVDPYWLDGPVLEQQEEKQQERWVVKTELVQISLDDGPFDISPSAGVHEKHVLHVGCGDGTWATEVALEYPRWRVVGIDDRSGGASPNRRMLPRNFKFIRCYESSLLEGIKNMPDASFDLIHCRFLLLSFTADEYQELVKQCWRVCKPGGYVELLEMDMRIYYDRPPVGKVAQTFNSEVIHVIESKSLDPRLARQLKDIFGNLTRPDHDDDYRMLYHGSYVSLPLGLWGGRIGIRFREDLHELFELFQPAIAK</sequence>
<feature type="compositionally biased region" description="Low complexity" evidence="1">
    <location>
        <begin position="138"/>
        <end position="147"/>
    </location>
</feature>
<proteinExistence type="predicted"/>
<dbReference type="Gene3D" id="3.40.50.150">
    <property type="entry name" value="Vaccinia Virus protein VP39"/>
    <property type="match status" value="1"/>
</dbReference>
<feature type="non-terminal residue" evidence="3">
    <location>
        <position position="1"/>
    </location>
</feature>
<dbReference type="InterPro" id="IPR041698">
    <property type="entry name" value="Methyltransf_25"/>
</dbReference>
<evidence type="ECO:0000256" key="1">
    <source>
        <dbReference type="SAM" id="MobiDB-lite"/>
    </source>
</evidence>
<dbReference type="CDD" id="cd02440">
    <property type="entry name" value="AdoMet_MTases"/>
    <property type="match status" value="1"/>
</dbReference>
<feature type="region of interest" description="Disordered" evidence="1">
    <location>
        <begin position="123"/>
        <end position="177"/>
    </location>
</feature>
<reference evidence="3 4" key="1">
    <citation type="submission" date="2020-12" db="EMBL/GenBank/DDBJ databases">
        <title>Metabolic potential, ecology and presence of endohyphal bacteria is reflected in genomic diversity of Mucoromycotina.</title>
        <authorList>
            <person name="Muszewska A."/>
            <person name="Okrasinska A."/>
            <person name="Steczkiewicz K."/>
            <person name="Drgas O."/>
            <person name="Orlowska M."/>
            <person name="Perlinska-Lenart U."/>
            <person name="Aleksandrzak-Piekarczyk T."/>
            <person name="Szatraj K."/>
            <person name="Zielenkiewicz U."/>
            <person name="Pilsyk S."/>
            <person name="Malc E."/>
            <person name="Mieczkowski P."/>
            <person name="Kruszewska J.S."/>
            <person name="Biernat P."/>
            <person name="Pawlowska J."/>
        </authorList>
    </citation>
    <scope>NUCLEOTIDE SEQUENCE [LARGE SCALE GENOMIC DNA]</scope>
    <source>
        <strain evidence="3 4">CBS 142.35</strain>
    </source>
</reference>
<dbReference type="GO" id="GO:0008168">
    <property type="term" value="F:methyltransferase activity"/>
    <property type="evidence" value="ECO:0007669"/>
    <property type="project" value="TreeGrafter"/>
</dbReference>
<dbReference type="EMBL" id="JAEPRB010000015">
    <property type="protein sequence ID" value="KAG2226588.1"/>
    <property type="molecule type" value="Genomic_DNA"/>
</dbReference>
<evidence type="ECO:0000313" key="4">
    <source>
        <dbReference type="Proteomes" id="UP000646827"/>
    </source>
</evidence>
<feature type="domain" description="Methyltransferase" evidence="2">
    <location>
        <begin position="405"/>
        <end position="503"/>
    </location>
</feature>
<dbReference type="Proteomes" id="UP000646827">
    <property type="component" value="Unassembled WGS sequence"/>
</dbReference>
<accession>A0A8H7SEH6</accession>
<organism evidence="3 4">
    <name type="scientific">Circinella minor</name>
    <dbReference type="NCBI Taxonomy" id="1195481"/>
    <lineage>
        <taxon>Eukaryota</taxon>
        <taxon>Fungi</taxon>
        <taxon>Fungi incertae sedis</taxon>
        <taxon>Mucoromycota</taxon>
        <taxon>Mucoromycotina</taxon>
        <taxon>Mucoromycetes</taxon>
        <taxon>Mucorales</taxon>
        <taxon>Lichtheimiaceae</taxon>
        <taxon>Circinella</taxon>
    </lineage>
</organism>
<dbReference type="Pfam" id="PF13649">
    <property type="entry name" value="Methyltransf_25"/>
    <property type="match status" value="1"/>
</dbReference>
<name>A0A8H7SEH6_9FUNG</name>
<protein>
    <recommendedName>
        <fullName evidence="2">Methyltransferase domain-containing protein</fullName>
    </recommendedName>
</protein>
<feature type="region of interest" description="Disordered" evidence="1">
    <location>
        <begin position="98"/>
        <end position="117"/>
    </location>
</feature>
<dbReference type="PANTHER" id="PTHR43591">
    <property type="entry name" value="METHYLTRANSFERASE"/>
    <property type="match status" value="1"/>
</dbReference>
<dbReference type="PANTHER" id="PTHR43591:SF24">
    <property type="entry name" value="2-METHOXY-6-POLYPRENYL-1,4-BENZOQUINOL METHYLASE, MITOCHONDRIAL"/>
    <property type="match status" value="1"/>
</dbReference>
<keyword evidence="4" id="KW-1185">Reference proteome</keyword>
<evidence type="ECO:0000313" key="3">
    <source>
        <dbReference type="EMBL" id="KAG2226588.1"/>
    </source>
</evidence>
<feature type="compositionally biased region" description="Polar residues" evidence="1">
    <location>
        <begin position="153"/>
        <end position="171"/>
    </location>
</feature>
<dbReference type="OrthoDB" id="2013972at2759"/>
<feature type="region of interest" description="Disordered" evidence="1">
    <location>
        <begin position="35"/>
        <end position="79"/>
    </location>
</feature>
<dbReference type="InterPro" id="IPR029063">
    <property type="entry name" value="SAM-dependent_MTases_sf"/>
</dbReference>
<dbReference type="SUPFAM" id="SSF53335">
    <property type="entry name" value="S-adenosyl-L-methionine-dependent methyltransferases"/>
    <property type="match status" value="1"/>
</dbReference>
<evidence type="ECO:0000259" key="2">
    <source>
        <dbReference type="Pfam" id="PF13649"/>
    </source>
</evidence>
<gene>
    <name evidence="3" type="ORF">INT45_005074</name>
</gene>
<dbReference type="AlphaFoldDB" id="A0A8H7SEH6"/>
<feature type="region of interest" description="Disordered" evidence="1">
    <location>
        <begin position="218"/>
        <end position="245"/>
    </location>
</feature>
<comment type="caution">
    <text evidence="3">The sequence shown here is derived from an EMBL/GenBank/DDBJ whole genome shotgun (WGS) entry which is preliminary data.</text>
</comment>